<feature type="compositionally biased region" description="Polar residues" evidence="5">
    <location>
        <begin position="14"/>
        <end position="41"/>
    </location>
</feature>
<accession>A0A848D0B0</accession>
<keyword evidence="3" id="KW-0677">Repeat</keyword>
<dbReference type="Pfam" id="PF04259">
    <property type="entry name" value="SASP_gamma"/>
    <property type="match status" value="1"/>
</dbReference>
<evidence type="ECO:0000256" key="3">
    <source>
        <dbReference type="ARBA" id="ARBA00022737"/>
    </source>
</evidence>
<dbReference type="RefSeq" id="WP_021620482.1">
    <property type="nucleotide sequence ID" value="NZ_CABKST010000092.1"/>
</dbReference>
<evidence type="ECO:0000256" key="2">
    <source>
        <dbReference type="ARBA" id="ARBA00014721"/>
    </source>
</evidence>
<name>A0A848D0B0_ANEAE</name>
<gene>
    <name evidence="6" type="ORF">HF838_20520</name>
</gene>
<evidence type="ECO:0000256" key="5">
    <source>
        <dbReference type="SAM" id="MobiDB-lite"/>
    </source>
</evidence>
<evidence type="ECO:0000313" key="7">
    <source>
        <dbReference type="Proteomes" id="UP000561326"/>
    </source>
</evidence>
<sequence length="60" mass="6549">MAKRSKAGTDINKVRQQNQASASQMGADTEFGSETNVQAVRQANQQSKAKAAQQQQQNKQ</sequence>
<evidence type="ECO:0000256" key="4">
    <source>
        <dbReference type="ARBA" id="ARBA00022969"/>
    </source>
</evidence>
<comment type="caution">
    <text evidence="6">The sequence shown here is derived from an EMBL/GenBank/DDBJ whole genome shotgun (WGS) entry which is preliminary data.</text>
</comment>
<reference evidence="6 7" key="1">
    <citation type="submission" date="2020-04" db="EMBL/GenBank/DDBJ databases">
        <authorList>
            <person name="Hitch T.C.A."/>
            <person name="Wylensek D."/>
            <person name="Clavel T."/>
        </authorList>
    </citation>
    <scope>NUCLEOTIDE SEQUENCE [LARGE SCALE GENOMIC DNA]</scope>
    <source>
        <strain evidence="6 7">WB01_D5_05</strain>
    </source>
</reference>
<protein>
    <recommendedName>
        <fullName evidence="2">Small, acid-soluble spore protein gamma-type</fullName>
    </recommendedName>
</protein>
<dbReference type="InterPro" id="IPR006341">
    <property type="entry name" value="Spore_gamma"/>
</dbReference>
<dbReference type="GeneID" id="92838346"/>
<keyword evidence="4" id="KW-0749">Sporulation</keyword>
<evidence type="ECO:0000256" key="1">
    <source>
        <dbReference type="ARBA" id="ARBA00006710"/>
    </source>
</evidence>
<comment type="similarity">
    <text evidence="1">Belongs to the gamma-type SASP family.</text>
</comment>
<proteinExistence type="inferred from homology"/>
<evidence type="ECO:0000313" key="6">
    <source>
        <dbReference type="EMBL" id="NMF00612.1"/>
    </source>
</evidence>
<organism evidence="6 7">
    <name type="scientific">Aneurinibacillus aneurinilyticus</name>
    <name type="common">Bacillus aneurinolyticus</name>
    <dbReference type="NCBI Taxonomy" id="1391"/>
    <lineage>
        <taxon>Bacteria</taxon>
        <taxon>Bacillati</taxon>
        <taxon>Bacillota</taxon>
        <taxon>Bacilli</taxon>
        <taxon>Bacillales</taxon>
        <taxon>Paenibacillaceae</taxon>
        <taxon>Aneurinibacillus group</taxon>
        <taxon>Aneurinibacillus</taxon>
    </lineage>
</organism>
<dbReference type="GO" id="GO:0030435">
    <property type="term" value="P:sporulation resulting in formation of a cellular spore"/>
    <property type="evidence" value="ECO:0007669"/>
    <property type="project" value="UniProtKB-KW"/>
</dbReference>
<feature type="region of interest" description="Disordered" evidence="5">
    <location>
        <begin position="1"/>
        <end position="60"/>
    </location>
</feature>
<feature type="compositionally biased region" description="Low complexity" evidence="5">
    <location>
        <begin position="42"/>
        <end position="60"/>
    </location>
</feature>
<dbReference type="EMBL" id="JABAGO010000050">
    <property type="protein sequence ID" value="NMF00612.1"/>
    <property type="molecule type" value="Genomic_DNA"/>
</dbReference>
<dbReference type="OrthoDB" id="2456029at2"/>
<dbReference type="AlphaFoldDB" id="A0A848D0B0"/>
<dbReference type="Proteomes" id="UP000561326">
    <property type="component" value="Unassembled WGS sequence"/>
</dbReference>
<dbReference type="NCBIfam" id="TIGR01442">
    <property type="entry name" value="SASP_gamma"/>
    <property type="match status" value="1"/>
</dbReference>